<evidence type="ECO:0000256" key="2">
    <source>
        <dbReference type="SAM" id="Phobius"/>
    </source>
</evidence>
<feature type="coiled-coil region" evidence="1">
    <location>
        <begin position="38"/>
        <end position="69"/>
    </location>
</feature>
<sequence length="162" mass="17864">MQGQNIIRTLLFVVFFGVGAAAVGGSVLCDDLVRYYRNKHFLNQAKGLSDRLESLNADYDALLRKLEDDPNLIRRIAPATIGAEHEDPNTVYPRATAAQLSDAKKTLAGTADQEPNEPAMPTWLVRSSEPRQRILLFLCGAALIFVSFICFGPAKRASDQEQ</sequence>
<feature type="transmembrane region" description="Helical" evidence="2">
    <location>
        <begin position="134"/>
        <end position="154"/>
    </location>
</feature>
<keyword evidence="1" id="KW-0175">Coiled coil</keyword>
<keyword evidence="2" id="KW-0812">Transmembrane</keyword>
<evidence type="ECO:0000256" key="1">
    <source>
        <dbReference type="SAM" id="Coils"/>
    </source>
</evidence>
<organism evidence="3">
    <name type="scientific">marine sediment metagenome</name>
    <dbReference type="NCBI Taxonomy" id="412755"/>
    <lineage>
        <taxon>unclassified sequences</taxon>
        <taxon>metagenomes</taxon>
        <taxon>ecological metagenomes</taxon>
    </lineage>
</organism>
<dbReference type="EMBL" id="BARW01009930">
    <property type="protein sequence ID" value="GAI85829.1"/>
    <property type="molecule type" value="Genomic_DNA"/>
</dbReference>
<dbReference type="AlphaFoldDB" id="X1U0I2"/>
<evidence type="ECO:0000313" key="3">
    <source>
        <dbReference type="EMBL" id="GAI85829.1"/>
    </source>
</evidence>
<comment type="caution">
    <text evidence="3">The sequence shown here is derived from an EMBL/GenBank/DDBJ whole genome shotgun (WGS) entry which is preliminary data.</text>
</comment>
<protein>
    <submittedName>
        <fullName evidence="3">Uncharacterized protein</fullName>
    </submittedName>
</protein>
<feature type="transmembrane region" description="Helical" evidence="2">
    <location>
        <begin position="6"/>
        <end position="29"/>
    </location>
</feature>
<gene>
    <name evidence="3" type="ORF">S12H4_19762</name>
</gene>
<reference evidence="3" key="1">
    <citation type="journal article" date="2014" name="Front. Microbiol.">
        <title>High frequency of phylogenetically diverse reductive dehalogenase-homologous genes in deep subseafloor sedimentary metagenomes.</title>
        <authorList>
            <person name="Kawai M."/>
            <person name="Futagami T."/>
            <person name="Toyoda A."/>
            <person name="Takaki Y."/>
            <person name="Nishi S."/>
            <person name="Hori S."/>
            <person name="Arai W."/>
            <person name="Tsubouchi T."/>
            <person name="Morono Y."/>
            <person name="Uchiyama I."/>
            <person name="Ito T."/>
            <person name="Fujiyama A."/>
            <person name="Inagaki F."/>
            <person name="Takami H."/>
        </authorList>
    </citation>
    <scope>NUCLEOTIDE SEQUENCE</scope>
    <source>
        <strain evidence="3">Expedition CK06-06</strain>
    </source>
</reference>
<accession>X1U0I2</accession>
<keyword evidence="2" id="KW-0472">Membrane</keyword>
<keyword evidence="2" id="KW-1133">Transmembrane helix</keyword>
<name>X1U0I2_9ZZZZ</name>
<proteinExistence type="predicted"/>